<keyword evidence="1" id="KW-0812">Transmembrane</keyword>
<keyword evidence="3" id="KW-1185">Reference proteome</keyword>
<feature type="transmembrane region" description="Helical" evidence="1">
    <location>
        <begin position="95"/>
        <end position="113"/>
    </location>
</feature>
<protein>
    <recommendedName>
        <fullName evidence="4">Transmembrane protein</fullName>
    </recommendedName>
</protein>
<feature type="transmembrane region" description="Helical" evidence="1">
    <location>
        <begin position="22"/>
        <end position="41"/>
    </location>
</feature>
<accession>A0A3M7QRB6</accession>
<evidence type="ECO:0000313" key="3">
    <source>
        <dbReference type="Proteomes" id="UP000276133"/>
    </source>
</evidence>
<gene>
    <name evidence="2" type="ORF">BpHYR1_017227</name>
</gene>
<dbReference type="Proteomes" id="UP000276133">
    <property type="component" value="Unassembled WGS sequence"/>
</dbReference>
<organism evidence="2 3">
    <name type="scientific">Brachionus plicatilis</name>
    <name type="common">Marine rotifer</name>
    <name type="synonym">Brachionus muelleri</name>
    <dbReference type="NCBI Taxonomy" id="10195"/>
    <lineage>
        <taxon>Eukaryota</taxon>
        <taxon>Metazoa</taxon>
        <taxon>Spiralia</taxon>
        <taxon>Gnathifera</taxon>
        <taxon>Rotifera</taxon>
        <taxon>Eurotatoria</taxon>
        <taxon>Monogononta</taxon>
        <taxon>Pseudotrocha</taxon>
        <taxon>Ploima</taxon>
        <taxon>Brachionidae</taxon>
        <taxon>Brachionus</taxon>
    </lineage>
</organism>
<evidence type="ECO:0000313" key="2">
    <source>
        <dbReference type="EMBL" id="RNA13890.1"/>
    </source>
</evidence>
<keyword evidence="1" id="KW-0472">Membrane</keyword>
<dbReference type="AlphaFoldDB" id="A0A3M7QRB6"/>
<sequence length="119" mass="13521">MAEAEQIPPSHPKRFFFQDPKLSLFILGTNCSSSLISLHFFNNVIRIDKSVLVSIHFGIIFINVILCVQNIVAQIHPQLLIGLSKPILYQIKKSSTILFVIAFQALRLFLQLAQIKVYI</sequence>
<name>A0A3M7QRB6_BRAPC</name>
<feature type="transmembrane region" description="Helical" evidence="1">
    <location>
        <begin position="53"/>
        <end position="75"/>
    </location>
</feature>
<reference evidence="2 3" key="1">
    <citation type="journal article" date="2018" name="Sci. Rep.">
        <title>Genomic signatures of local adaptation to the degree of environmental predictability in rotifers.</title>
        <authorList>
            <person name="Franch-Gras L."/>
            <person name="Hahn C."/>
            <person name="Garcia-Roger E.M."/>
            <person name="Carmona M.J."/>
            <person name="Serra M."/>
            <person name="Gomez A."/>
        </authorList>
    </citation>
    <scope>NUCLEOTIDE SEQUENCE [LARGE SCALE GENOMIC DNA]</scope>
    <source>
        <strain evidence="2">HYR1</strain>
    </source>
</reference>
<evidence type="ECO:0008006" key="4">
    <source>
        <dbReference type="Google" id="ProtNLM"/>
    </source>
</evidence>
<evidence type="ECO:0000256" key="1">
    <source>
        <dbReference type="SAM" id="Phobius"/>
    </source>
</evidence>
<dbReference type="EMBL" id="REGN01005305">
    <property type="protein sequence ID" value="RNA13890.1"/>
    <property type="molecule type" value="Genomic_DNA"/>
</dbReference>
<comment type="caution">
    <text evidence="2">The sequence shown here is derived from an EMBL/GenBank/DDBJ whole genome shotgun (WGS) entry which is preliminary data.</text>
</comment>
<proteinExistence type="predicted"/>
<keyword evidence="1" id="KW-1133">Transmembrane helix</keyword>